<accession>A0A9P1D2H5</accession>
<sequence length="387" mass="43920">MRADGGQLCSDGSRFLCTELRGDLGWHKLIWNFEKVGWQAKSICMFCEAKSDGHPLYTETVPDADWTQTMHSDTWAWAEKVLPANNICPLLALPGFCIETLRLCSMHNMNLGLLQICNGSALISLVTAGLYGNPEESLALNLRRAFRDFEVWRKARKLQCTQGVWTPGLVVKKNGNICMTHKAFNGRVIVQYMAEACDVVISKQLPGNGRTIGVWLSQQVALGHRTWPYPADPEFGLASVCLRSVARWFNLTERAGRYLRAHEAAEMMTAGIRFCQSHLLLTTLSMRHLQQNRHVPAQGPPLLKWILKPKYHYWSHQLLTAVKQRENTRHTNCFTDEDAMRWLKNISRNTSNTGFERRVLAASRLRLKLTCGKARVQNATAAKRSKR</sequence>
<dbReference type="OrthoDB" id="446449at2759"/>
<dbReference type="EMBL" id="CAMXCT020003223">
    <property type="protein sequence ID" value="CAL1156502.1"/>
    <property type="molecule type" value="Genomic_DNA"/>
</dbReference>
<dbReference type="EMBL" id="CAMXCT030003223">
    <property type="protein sequence ID" value="CAL4790439.1"/>
    <property type="molecule type" value="Genomic_DNA"/>
</dbReference>
<dbReference type="AlphaFoldDB" id="A0A9P1D2H5"/>
<organism evidence="1">
    <name type="scientific">Cladocopium goreaui</name>
    <dbReference type="NCBI Taxonomy" id="2562237"/>
    <lineage>
        <taxon>Eukaryota</taxon>
        <taxon>Sar</taxon>
        <taxon>Alveolata</taxon>
        <taxon>Dinophyceae</taxon>
        <taxon>Suessiales</taxon>
        <taxon>Symbiodiniaceae</taxon>
        <taxon>Cladocopium</taxon>
    </lineage>
</organism>
<dbReference type="EMBL" id="CAMXCT010003223">
    <property type="protein sequence ID" value="CAI4003127.1"/>
    <property type="molecule type" value="Genomic_DNA"/>
</dbReference>
<evidence type="ECO:0000313" key="1">
    <source>
        <dbReference type="EMBL" id="CAI4003127.1"/>
    </source>
</evidence>
<evidence type="ECO:0000313" key="3">
    <source>
        <dbReference type="Proteomes" id="UP001152797"/>
    </source>
</evidence>
<name>A0A9P1D2H5_9DINO</name>
<dbReference type="Proteomes" id="UP001152797">
    <property type="component" value="Unassembled WGS sequence"/>
</dbReference>
<reference evidence="1" key="1">
    <citation type="submission" date="2022-10" db="EMBL/GenBank/DDBJ databases">
        <authorList>
            <person name="Chen Y."/>
            <person name="Dougan E. K."/>
            <person name="Chan C."/>
            <person name="Rhodes N."/>
            <person name="Thang M."/>
        </authorList>
    </citation>
    <scope>NUCLEOTIDE SEQUENCE</scope>
</reference>
<evidence type="ECO:0000313" key="2">
    <source>
        <dbReference type="EMBL" id="CAL1156502.1"/>
    </source>
</evidence>
<proteinExistence type="predicted"/>
<comment type="caution">
    <text evidence="1">The sequence shown here is derived from an EMBL/GenBank/DDBJ whole genome shotgun (WGS) entry which is preliminary data.</text>
</comment>
<protein>
    <submittedName>
        <fullName evidence="1">Uncharacterized protein</fullName>
    </submittedName>
</protein>
<keyword evidence="3" id="KW-1185">Reference proteome</keyword>
<reference evidence="2" key="2">
    <citation type="submission" date="2024-04" db="EMBL/GenBank/DDBJ databases">
        <authorList>
            <person name="Chen Y."/>
            <person name="Shah S."/>
            <person name="Dougan E. K."/>
            <person name="Thang M."/>
            <person name="Chan C."/>
        </authorList>
    </citation>
    <scope>NUCLEOTIDE SEQUENCE [LARGE SCALE GENOMIC DNA]</scope>
</reference>
<gene>
    <name evidence="1" type="ORF">C1SCF055_LOCUS29020</name>
</gene>